<evidence type="ECO:0000313" key="3">
    <source>
        <dbReference type="Proteomes" id="UP000501900"/>
    </source>
</evidence>
<dbReference type="RefSeq" id="YP_010670553.1">
    <property type="nucleotide sequence ID" value="NC_070965.1"/>
</dbReference>
<sequence>MSDLFYATIKMISGEEVLAEVLHSEENGARFLILHNPIVMEETFDNDGGQFKVGQSARKWLQYATDDMVVVNFNNVLTMSEMDKYAAEQYQKYTYIAKLKSPVKKEMQSKDHSGYLGSISDQRKFLEDMYNNSFDIPE</sequence>
<dbReference type="Gene3D" id="2.30.30.100">
    <property type="match status" value="1"/>
</dbReference>
<reference evidence="2 3" key="1">
    <citation type="submission" date="2020-03" db="EMBL/GenBank/DDBJ databases">
        <title>The Isolation and Genome Sequence of a Novel Cyanophage S-H34 from the Huanghai Sea, China.</title>
        <authorList>
            <person name="Jiang T."/>
        </authorList>
    </citation>
    <scope>NUCLEOTIDE SEQUENCE [LARGE SCALE GENOMIC DNA]</scope>
</reference>
<feature type="domain" description="Sm-like" evidence="1">
    <location>
        <begin position="9"/>
        <end position="86"/>
    </location>
</feature>
<dbReference type="Proteomes" id="UP000501900">
    <property type="component" value="Genome"/>
</dbReference>
<dbReference type="GeneID" id="77946763"/>
<dbReference type="EMBL" id="MT162467">
    <property type="protein sequence ID" value="QIN96886.1"/>
    <property type="molecule type" value="Genomic_DNA"/>
</dbReference>
<protein>
    <submittedName>
        <fullName evidence="2">Methylamine utilization protein</fullName>
    </submittedName>
</protein>
<name>A0A6G8R666_9CAUD</name>
<dbReference type="InterPro" id="IPR032600">
    <property type="entry name" value="Sm-like_dom"/>
</dbReference>
<accession>A0A6G8R666</accession>
<evidence type="ECO:0000313" key="2">
    <source>
        <dbReference type="EMBL" id="QIN96886.1"/>
    </source>
</evidence>
<organism evidence="2 3">
    <name type="scientific">Synechococcus phage S-H34</name>
    <dbReference type="NCBI Taxonomy" id="2718942"/>
    <lineage>
        <taxon>Viruses</taxon>
        <taxon>Duplodnaviria</taxon>
        <taxon>Heunggongvirae</taxon>
        <taxon>Uroviricota</taxon>
        <taxon>Caudoviricetes</taxon>
        <taxon>Pantevenvirales</taxon>
        <taxon>Kyanoviridae</taxon>
        <taxon>Makaravirus</taxon>
        <taxon>Makaravirus thirtyfour</taxon>
    </lineage>
</organism>
<dbReference type="KEGG" id="vg:77946763"/>
<proteinExistence type="predicted"/>
<dbReference type="Pfam" id="PF16243">
    <property type="entry name" value="Sm_like"/>
    <property type="match status" value="1"/>
</dbReference>
<keyword evidence="3" id="KW-1185">Reference proteome</keyword>
<evidence type="ECO:0000259" key="1">
    <source>
        <dbReference type="Pfam" id="PF16243"/>
    </source>
</evidence>